<protein>
    <submittedName>
        <fullName evidence="2">Uncharacterized protein</fullName>
    </submittedName>
</protein>
<feature type="compositionally biased region" description="Polar residues" evidence="1">
    <location>
        <begin position="563"/>
        <end position="580"/>
    </location>
</feature>
<dbReference type="OrthoDB" id="6437927at2759"/>
<feature type="compositionally biased region" description="Basic residues" evidence="1">
    <location>
        <begin position="1"/>
        <end position="12"/>
    </location>
</feature>
<feature type="compositionally biased region" description="Basic and acidic residues" evidence="1">
    <location>
        <begin position="876"/>
        <end position="905"/>
    </location>
</feature>
<reference evidence="2" key="1">
    <citation type="submission" date="2020-08" db="EMBL/GenBank/DDBJ databases">
        <title>Multicomponent nature underlies the extraordinary mechanical properties of spider dragline silk.</title>
        <authorList>
            <person name="Kono N."/>
            <person name="Nakamura H."/>
            <person name="Mori M."/>
            <person name="Yoshida Y."/>
            <person name="Ohtoshi R."/>
            <person name="Malay A.D."/>
            <person name="Moran D.A.P."/>
            <person name="Tomita M."/>
            <person name="Numata K."/>
            <person name="Arakawa K."/>
        </authorList>
    </citation>
    <scope>NUCLEOTIDE SEQUENCE</scope>
</reference>
<accession>A0A8X6UBQ8</accession>
<feature type="compositionally biased region" description="Basic and acidic residues" evidence="1">
    <location>
        <begin position="224"/>
        <end position="251"/>
    </location>
</feature>
<evidence type="ECO:0000313" key="3">
    <source>
        <dbReference type="Proteomes" id="UP000887013"/>
    </source>
</evidence>
<feature type="region of interest" description="Disordered" evidence="1">
    <location>
        <begin position="603"/>
        <end position="629"/>
    </location>
</feature>
<evidence type="ECO:0000313" key="2">
    <source>
        <dbReference type="EMBL" id="GFU14123.1"/>
    </source>
</evidence>
<sequence>MPLNPLRKRGRPIKTLPGSSPRWRQIQRYHLRQVTQLEISNDLVMEPTEQPNDPGDLVESSSSERIVMKYGDNAGELESANQNDEETTEEIVGILNDDYTSVFLETPGVFEINGKLYVIAQGSTGDEIIVNLNEAQIGTVDDSAIRIETNTHEVISGEEAIQIMHSSDNDSLHVEQSCELAYVTSDNNHSLENLNNISYHVHLEDGTTEMVFIPATSEVIPTEETTHEKSETKHEKNETKREKNETKYDKDETKHEKLLQLAVVAQEFQTADVKNSESVNITCMSDLDDASTIVNQTLSDSVSISHSNKAAEIPAHLVREQESESMCYQENNPLETDIPTHTREETSSLSIAVPPRTIVNAVSVIQIYSDQNFKNDTERKSIVKEWRTEKTSFGNNCMEQVVESGKISSVILPNENYVEYSNTKKITDSKLSNQRKSNVSSDSSNTIKEMDRSIIHCGEDESFTKESKSIAETLNKDDSNSETYIVTDEKMDVDICHPIDFSRKLSNENMYENELKEGSNALSNDTDELIDTVINENLDAKNRDFDSKNDSQITFSESEETPEINSCSETASPSLKDYSNSKDSLNEIKRKCAINEYEFENSSSNLNREISQNSSGQDQSTEILNNSGDMSTEIDITKINQATYSDGESITQNLTFQGALTPVAKKRNCNNIFKINLDCIDEKSHIDVNEKISDEVSHISVNDEIKHNSVSYEANSYGISNEINQDSNGVEIKYNSNENETNESSIDNEMNENSFDVKISEESVDDKMNESSVDDKMNENSVHDKVNENSFNVKIIKCDDADQIKEDSANGKMTRDTSGGKMKKDSIDSKMSEDSVDSKMNEDSADCKMNEDNTDCKMNEDSVDSKMNEDSVYYKMNEDSADSKMNEDSADSKMNEDSADSKMNEDSIYYKMNEDTADGNINKSVTDDKINKSSADDKMEEDSTDGQMDEDVADGQMDEDVADGQMDEDNTDSEMKGDNADSEMKEDNADGEMKGDVADSEKGDIADVKMKGDNADFKIKEDSADGKIKEDS</sequence>
<keyword evidence="3" id="KW-1185">Reference proteome</keyword>
<evidence type="ECO:0000256" key="1">
    <source>
        <dbReference type="SAM" id="MobiDB-lite"/>
    </source>
</evidence>
<feature type="non-terminal residue" evidence="2">
    <location>
        <position position="1032"/>
    </location>
</feature>
<feature type="compositionally biased region" description="Basic and acidic residues" evidence="1">
    <location>
        <begin position="925"/>
        <end position="937"/>
    </location>
</feature>
<dbReference type="Proteomes" id="UP000887013">
    <property type="component" value="Unassembled WGS sequence"/>
</dbReference>
<organism evidence="2 3">
    <name type="scientific">Nephila pilipes</name>
    <name type="common">Giant wood spider</name>
    <name type="synonym">Nephila maculata</name>
    <dbReference type="NCBI Taxonomy" id="299642"/>
    <lineage>
        <taxon>Eukaryota</taxon>
        <taxon>Metazoa</taxon>
        <taxon>Ecdysozoa</taxon>
        <taxon>Arthropoda</taxon>
        <taxon>Chelicerata</taxon>
        <taxon>Arachnida</taxon>
        <taxon>Araneae</taxon>
        <taxon>Araneomorphae</taxon>
        <taxon>Entelegynae</taxon>
        <taxon>Araneoidea</taxon>
        <taxon>Nephilidae</taxon>
        <taxon>Nephila</taxon>
    </lineage>
</organism>
<feature type="region of interest" description="Disordered" evidence="1">
    <location>
        <begin position="808"/>
        <end position="1032"/>
    </location>
</feature>
<feature type="region of interest" description="Disordered" evidence="1">
    <location>
        <begin position="1"/>
        <end position="20"/>
    </location>
</feature>
<name>A0A8X6UBQ8_NEPPI</name>
<feature type="compositionally biased region" description="Basic and acidic residues" evidence="1">
    <location>
        <begin position="822"/>
        <end position="869"/>
    </location>
</feature>
<dbReference type="AlphaFoldDB" id="A0A8X6UBQ8"/>
<comment type="caution">
    <text evidence="2">The sequence shown here is derived from an EMBL/GenBank/DDBJ whole genome shotgun (WGS) entry which is preliminary data.</text>
</comment>
<feature type="compositionally biased region" description="Acidic residues" evidence="1">
    <location>
        <begin position="938"/>
        <end position="972"/>
    </location>
</feature>
<feature type="compositionally biased region" description="Basic and acidic residues" evidence="1">
    <location>
        <begin position="973"/>
        <end position="1032"/>
    </location>
</feature>
<feature type="region of interest" description="Disordered" evidence="1">
    <location>
        <begin position="554"/>
        <end position="580"/>
    </location>
</feature>
<feature type="region of interest" description="Disordered" evidence="1">
    <location>
        <begin position="219"/>
        <end position="251"/>
    </location>
</feature>
<gene>
    <name evidence="2" type="primary">AVEN_223392_1</name>
    <name evidence="2" type="ORF">NPIL_480191</name>
</gene>
<proteinExistence type="predicted"/>
<dbReference type="EMBL" id="BMAW01079131">
    <property type="protein sequence ID" value="GFU14123.1"/>
    <property type="molecule type" value="Genomic_DNA"/>
</dbReference>